<feature type="non-terminal residue" evidence="1">
    <location>
        <position position="58"/>
    </location>
</feature>
<comment type="caution">
    <text evidence="1">The sequence shown here is derived from an EMBL/GenBank/DDBJ whole genome shotgun (WGS) entry which is preliminary data.</text>
</comment>
<proteinExistence type="predicted"/>
<dbReference type="AlphaFoldDB" id="A0A0F9BCV9"/>
<sequence>MRPIARVRPPGEAKYDELCCLVKEYIHMKDMPVGWGFGKEKSESEKALRKFLKKEGVY</sequence>
<reference evidence="1" key="1">
    <citation type="journal article" date="2015" name="Nature">
        <title>Complex archaea that bridge the gap between prokaryotes and eukaryotes.</title>
        <authorList>
            <person name="Spang A."/>
            <person name="Saw J.H."/>
            <person name="Jorgensen S.L."/>
            <person name="Zaremba-Niedzwiedzka K."/>
            <person name="Martijn J."/>
            <person name="Lind A.E."/>
            <person name="van Eijk R."/>
            <person name="Schleper C."/>
            <person name="Guy L."/>
            <person name="Ettema T.J."/>
        </authorList>
    </citation>
    <scope>NUCLEOTIDE SEQUENCE</scope>
</reference>
<accession>A0A0F9BCV9</accession>
<protein>
    <submittedName>
        <fullName evidence="1">Uncharacterized protein</fullName>
    </submittedName>
</protein>
<dbReference type="EMBL" id="LAZR01052751">
    <property type="protein sequence ID" value="KKK82266.1"/>
    <property type="molecule type" value="Genomic_DNA"/>
</dbReference>
<evidence type="ECO:0000313" key="1">
    <source>
        <dbReference type="EMBL" id="KKK82266.1"/>
    </source>
</evidence>
<organism evidence="1">
    <name type="scientific">marine sediment metagenome</name>
    <dbReference type="NCBI Taxonomy" id="412755"/>
    <lineage>
        <taxon>unclassified sequences</taxon>
        <taxon>metagenomes</taxon>
        <taxon>ecological metagenomes</taxon>
    </lineage>
</organism>
<name>A0A0F9BCV9_9ZZZZ</name>
<gene>
    <name evidence="1" type="ORF">LCGC14_2805120</name>
</gene>